<keyword evidence="1" id="KW-0175">Coiled coil</keyword>
<evidence type="ECO:0000256" key="1">
    <source>
        <dbReference type="SAM" id="Coils"/>
    </source>
</evidence>
<reference evidence="3 4" key="1">
    <citation type="submission" date="2016-01" db="EMBL/GenBank/DDBJ databases">
        <title>Investigation of taxonomic status of Bacillus aminovorans.</title>
        <authorList>
            <person name="Verma A."/>
            <person name="Pal Y."/>
            <person name="Krishnamurthi S."/>
        </authorList>
    </citation>
    <scope>NUCLEOTIDE SEQUENCE [LARGE SCALE GENOMIC DNA]</scope>
    <source>
        <strain evidence="3 4">DSM 1314</strain>
    </source>
</reference>
<protein>
    <recommendedName>
        <fullName evidence="5">Phage abortive infection protein</fullName>
    </recommendedName>
</protein>
<name>A0A177L8R9_9BACI</name>
<evidence type="ECO:0008006" key="5">
    <source>
        <dbReference type="Google" id="ProtNLM"/>
    </source>
</evidence>
<keyword evidence="2" id="KW-0812">Transmembrane</keyword>
<accession>A0A177L8R9</accession>
<feature type="coiled-coil region" evidence="1">
    <location>
        <begin position="77"/>
        <end position="108"/>
    </location>
</feature>
<dbReference type="Proteomes" id="UP000076935">
    <property type="component" value="Unassembled WGS sequence"/>
</dbReference>
<dbReference type="RefSeq" id="WP_063965119.1">
    <property type="nucleotide sequence ID" value="NZ_JBCNAN010000021.1"/>
</dbReference>
<keyword evidence="2" id="KW-0472">Membrane</keyword>
<dbReference type="InterPro" id="IPR031709">
    <property type="entry name" value="PutAbiC"/>
</dbReference>
<dbReference type="Pfam" id="PF16872">
    <property type="entry name" value="putAbiC"/>
    <property type="match status" value="1"/>
</dbReference>
<sequence>MDDNKELQDKDVRKIWLYAGFGAIFSAIAMPIIIFVSSGESASIATFKSLGAVGDFFGGSTIGFLSLASIFFVIHAIRIQSQELAFQREELRMTNEELEKTRLQHELSNQTLIKQQFDSTFFKMIDLHNSIVKEMEYRQKSSRSAFMFFWNYFVGEVRRDIFKKYDNGDGVINGQKVERNIFLENYRNEQSVNAFVTSFLSEHEYLLGHYFRNMYRIIKFIEESQLSKEEKRNYRGIFRAQLSTYELYLLFYNVNYYDDGQNFRELIRGKNFFDQHIDGLFEQNVVLAALNKQVYQDLN</sequence>
<feature type="transmembrane region" description="Helical" evidence="2">
    <location>
        <begin position="15"/>
        <end position="36"/>
    </location>
</feature>
<dbReference type="EMBL" id="LQWY01000014">
    <property type="protein sequence ID" value="OAH61973.1"/>
    <property type="molecule type" value="Genomic_DNA"/>
</dbReference>
<organism evidence="3 4">
    <name type="scientific">Domibacillus aminovorans</name>
    <dbReference type="NCBI Taxonomy" id="29332"/>
    <lineage>
        <taxon>Bacteria</taxon>
        <taxon>Bacillati</taxon>
        <taxon>Bacillota</taxon>
        <taxon>Bacilli</taxon>
        <taxon>Bacillales</taxon>
        <taxon>Bacillaceae</taxon>
        <taxon>Domibacillus</taxon>
    </lineage>
</organism>
<keyword evidence="2" id="KW-1133">Transmembrane helix</keyword>
<evidence type="ECO:0000313" key="4">
    <source>
        <dbReference type="Proteomes" id="UP000076935"/>
    </source>
</evidence>
<dbReference type="AlphaFoldDB" id="A0A177L8R9"/>
<proteinExistence type="predicted"/>
<comment type="caution">
    <text evidence="3">The sequence shown here is derived from an EMBL/GenBank/DDBJ whole genome shotgun (WGS) entry which is preliminary data.</text>
</comment>
<evidence type="ECO:0000256" key="2">
    <source>
        <dbReference type="SAM" id="Phobius"/>
    </source>
</evidence>
<evidence type="ECO:0000313" key="3">
    <source>
        <dbReference type="EMBL" id="OAH61973.1"/>
    </source>
</evidence>
<feature type="transmembrane region" description="Helical" evidence="2">
    <location>
        <begin position="56"/>
        <end position="77"/>
    </location>
</feature>
<gene>
    <name evidence="3" type="ORF">AWH49_11165</name>
</gene>
<keyword evidence="4" id="KW-1185">Reference proteome</keyword>